<name>A0A5B8N0S3_9CHLO</name>
<gene>
    <name evidence="2" type="ORF">A3770_17p78920</name>
</gene>
<proteinExistence type="predicted"/>
<reference evidence="2 3" key="1">
    <citation type="submission" date="2018-07" db="EMBL/GenBank/DDBJ databases">
        <title>The complete nuclear genome of the prasinophyte Chloropicon primus (CCMP1205).</title>
        <authorList>
            <person name="Pombert J.-F."/>
            <person name="Otis C."/>
            <person name="Turmel M."/>
            <person name="Lemieux C."/>
        </authorList>
    </citation>
    <scope>NUCLEOTIDE SEQUENCE [LARGE SCALE GENOMIC DNA]</scope>
    <source>
        <strain evidence="2 3">CCMP1205</strain>
    </source>
</reference>
<sequence>MVTEEDYLETKASFLKQKQKQIEMERIVEVNQDFLTPRLEREQAKEELMHAYKRVLDSKVLVSMMDGSRLVGSAARASGPGSVAHHFSSGPGSVAHHFSSGPGSVSPEWIARRKLGPALSAQRPLKVVAPAANDDEAYDGGGTQRRIASRSPQRSLDFYWINLDESFERRASMERMFESAAASFPTVRSTRVTGIDTEAVRDMLRRGRVKLKEGLATAPPGAEEETWRLNFRNEYTEGQFACALSHLTAIKRAYDDNSELALILEDDVSVPASFLETWESYVAMAPPDWTVLQWYTNNAVVMNASFHNQDPWISWLPGHWGTQAYMVNRDGMERILRGMQGDASADWYFGDDIVVADELLYALAGRTYTATRTLGI</sequence>
<dbReference type="EMBL" id="CP031050">
    <property type="protein sequence ID" value="QDZ25374.1"/>
    <property type="molecule type" value="Genomic_DNA"/>
</dbReference>
<evidence type="ECO:0000259" key="1">
    <source>
        <dbReference type="Pfam" id="PF01755"/>
    </source>
</evidence>
<evidence type="ECO:0000313" key="3">
    <source>
        <dbReference type="Proteomes" id="UP000316726"/>
    </source>
</evidence>
<protein>
    <recommendedName>
        <fullName evidence="1">Glycosyl transferase family 25 domain-containing protein</fullName>
    </recommendedName>
</protein>
<dbReference type="InterPro" id="IPR002654">
    <property type="entry name" value="Glyco_trans_25"/>
</dbReference>
<dbReference type="OrthoDB" id="408788at2759"/>
<accession>A0A5B8N0S3</accession>
<organism evidence="2 3">
    <name type="scientific">Chloropicon primus</name>
    <dbReference type="NCBI Taxonomy" id="1764295"/>
    <lineage>
        <taxon>Eukaryota</taxon>
        <taxon>Viridiplantae</taxon>
        <taxon>Chlorophyta</taxon>
        <taxon>Chloropicophyceae</taxon>
        <taxon>Chloropicales</taxon>
        <taxon>Chloropicaceae</taxon>
        <taxon>Chloropicon</taxon>
    </lineage>
</organism>
<dbReference type="Pfam" id="PF01755">
    <property type="entry name" value="Glyco_transf_25"/>
    <property type="match status" value="1"/>
</dbReference>
<dbReference type="AlphaFoldDB" id="A0A5B8N0S3"/>
<keyword evidence="3" id="KW-1185">Reference proteome</keyword>
<dbReference type="Proteomes" id="UP000316726">
    <property type="component" value="Chromosome 17"/>
</dbReference>
<evidence type="ECO:0000313" key="2">
    <source>
        <dbReference type="EMBL" id="QDZ25374.1"/>
    </source>
</evidence>
<feature type="domain" description="Glycosyl transferase family 25" evidence="1">
    <location>
        <begin position="158"/>
        <end position="337"/>
    </location>
</feature>